<name>A0ABP7MMI9_9ACTN</name>
<feature type="compositionally biased region" description="Low complexity" evidence="1">
    <location>
        <begin position="1"/>
        <end position="12"/>
    </location>
</feature>
<reference evidence="3" key="1">
    <citation type="journal article" date="2019" name="Int. J. Syst. Evol. Microbiol.">
        <title>The Global Catalogue of Microorganisms (GCM) 10K type strain sequencing project: providing services to taxonomists for standard genome sequencing and annotation.</title>
        <authorList>
            <consortium name="The Broad Institute Genomics Platform"/>
            <consortium name="The Broad Institute Genome Sequencing Center for Infectious Disease"/>
            <person name="Wu L."/>
            <person name="Ma J."/>
        </authorList>
    </citation>
    <scope>NUCLEOTIDE SEQUENCE [LARGE SCALE GENOMIC DNA]</scope>
    <source>
        <strain evidence="3">JCM 16956</strain>
    </source>
</reference>
<protein>
    <submittedName>
        <fullName evidence="2">Uncharacterized protein</fullName>
    </submittedName>
</protein>
<evidence type="ECO:0000256" key="1">
    <source>
        <dbReference type="SAM" id="MobiDB-lite"/>
    </source>
</evidence>
<proteinExistence type="predicted"/>
<feature type="compositionally biased region" description="Polar residues" evidence="1">
    <location>
        <begin position="23"/>
        <end position="34"/>
    </location>
</feature>
<dbReference type="EMBL" id="BAABAJ010000012">
    <property type="protein sequence ID" value="GAA3926310.1"/>
    <property type="molecule type" value="Genomic_DNA"/>
</dbReference>
<comment type="caution">
    <text evidence="2">The sequence shown here is derived from an EMBL/GenBank/DDBJ whole genome shotgun (WGS) entry which is preliminary data.</text>
</comment>
<evidence type="ECO:0000313" key="3">
    <source>
        <dbReference type="Proteomes" id="UP001501000"/>
    </source>
</evidence>
<feature type="compositionally biased region" description="Basic and acidic residues" evidence="1">
    <location>
        <begin position="48"/>
        <end position="64"/>
    </location>
</feature>
<keyword evidence="3" id="KW-1185">Reference proteome</keyword>
<gene>
    <name evidence="2" type="ORF">GCM10022244_39560</name>
</gene>
<evidence type="ECO:0000313" key="2">
    <source>
        <dbReference type="EMBL" id="GAA3926310.1"/>
    </source>
</evidence>
<organism evidence="2 3">
    <name type="scientific">Streptomyces gulbargensis</name>
    <dbReference type="NCBI Taxonomy" id="364901"/>
    <lineage>
        <taxon>Bacteria</taxon>
        <taxon>Bacillati</taxon>
        <taxon>Actinomycetota</taxon>
        <taxon>Actinomycetes</taxon>
        <taxon>Kitasatosporales</taxon>
        <taxon>Streptomycetaceae</taxon>
        <taxon>Streptomyces</taxon>
    </lineage>
</organism>
<sequence length="105" mass="11295">MKAPGRPEAPAGARERVEGVRQQGESPPATSVITRSLHPVRPYLRDALVGERRRLGGERHRPPRGDTAPSGFPERVRRMEGARVPGAVAGHRSALPRSARPGVLG</sequence>
<feature type="region of interest" description="Disordered" evidence="1">
    <location>
        <begin position="1"/>
        <end position="105"/>
    </location>
</feature>
<dbReference type="Proteomes" id="UP001501000">
    <property type="component" value="Unassembled WGS sequence"/>
</dbReference>
<accession>A0ABP7MMI9</accession>